<dbReference type="OrthoDB" id="25466at2759"/>
<evidence type="ECO:0000256" key="5">
    <source>
        <dbReference type="RuleBase" id="RU003925"/>
    </source>
</evidence>
<dbReference type="InterPro" id="IPR053254">
    <property type="entry name" value="Arf-like_GTPase"/>
</dbReference>
<dbReference type="STRING" id="137246.A0A401RIF7"/>
<feature type="binding site" evidence="3">
    <location>
        <position position="66"/>
    </location>
    <ligand>
        <name>GTP</name>
        <dbReference type="ChEBI" id="CHEBI:37565"/>
    </ligand>
</feature>
<evidence type="ECO:0000313" key="6">
    <source>
        <dbReference type="EMBL" id="GCC17925.1"/>
    </source>
</evidence>
<evidence type="ECO:0000256" key="4">
    <source>
        <dbReference type="PIRSR" id="PIRSR606689-2"/>
    </source>
</evidence>
<keyword evidence="7" id="KW-1185">Reference proteome</keyword>
<dbReference type="AlphaFoldDB" id="A0A401RIF7"/>
<evidence type="ECO:0000313" key="7">
    <source>
        <dbReference type="Proteomes" id="UP000287033"/>
    </source>
</evidence>
<dbReference type="Gene3D" id="3.40.50.300">
    <property type="entry name" value="P-loop containing nucleotide triphosphate hydrolases"/>
    <property type="match status" value="1"/>
</dbReference>
<dbReference type="InterPro" id="IPR027417">
    <property type="entry name" value="P-loop_NTPase"/>
</dbReference>
<dbReference type="PROSITE" id="PS51417">
    <property type="entry name" value="ARF"/>
    <property type="match status" value="1"/>
</dbReference>
<sequence length="179" mass="19666">RRAEEINDEESIKQVLVVGLDGAGKTSILHSLSTNTVKRSDGPTMMFNSVCVQTEDAEIEFLEVGGNKSLRKCWPSYLPGSQALVYVVDSADRNQMPLAKKELHQLVQGYATLPVVVLANKQDIKGACTISEIHEQLSLEMLGDKRKLFLIGTHVAEDGSQIPTSIQDAKELIAQLVIY</sequence>
<gene>
    <name evidence="6" type="ORF">chiPu_0020689</name>
</gene>
<dbReference type="SMART" id="SM00177">
    <property type="entry name" value="ARF"/>
    <property type="match status" value="1"/>
</dbReference>
<dbReference type="GO" id="GO:0003924">
    <property type="term" value="F:GTPase activity"/>
    <property type="evidence" value="ECO:0007669"/>
    <property type="project" value="InterPro"/>
</dbReference>
<dbReference type="PRINTS" id="PR00328">
    <property type="entry name" value="SAR1GTPBP"/>
</dbReference>
<dbReference type="SMART" id="SM00178">
    <property type="entry name" value="SAR"/>
    <property type="match status" value="1"/>
</dbReference>
<dbReference type="GO" id="GO:0046872">
    <property type="term" value="F:metal ion binding"/>
    <property type="evidence" value="ECO:0007669"/>
    <property type="project" value="UniProtKB-KW"/>
</dbReference>
<comment type="caution">
    <text evidence="6">The sequence shown here is derived from an EMBL/GenBank/DDBJ whole genome shotgun (WGS) entry which is preliminary data.</text>
</comment>
<evidence type="ECO:0008006" key="8">
    <source>
        <dbReference type="Google" id="ProtNLM"/>
    </source>
</evidence>
<dbReference type="InterPro" id="IPR005225">
    <property type="entry name" value="Small_GTP-bd"/>
</dbReference>
<keyword evidence="4" id="KW-0460">Magnesium</keyword>
<feature type="binding site" evidence="4">
    <location>
        <position position="26"/>
    </location>
    <ligand>
        <name>Mg(2+)</name>
        <dbReference type="ChEBI" id="CHEBI:18420"/>
    </ligand>
</feature>
<dbReference type="EMBL" id="BEZZ01002814">
    <property type="protein sequence ID" value="GCC17925.1"/>
    <property type="molecule type" value="Genomic_DNA"/>
</dbReference>
<dbReference type="SUPFAM" id="SSF52540">
    <property type="entry name" value="P-loop containing nucleoside triphosphate hydrolases"/>
    <property type="match status" value="1"/>
</dbReference>
<proteinExistence type="inferred from homology"/>
<dbReference type="Pfam" id="PF00025">
    <property type="entry name" value="Arf"/>
    <property type="match status" value="1"/>
</dbReference>
<keyword evidence="2 3" id="KW-0342">GTP-binding</keyword>
<comment type="similarity">
    <text evidence="5">Belongs to the small GTPase superfamily. Arf family.</text>
</comment>
<dbReference type="NCBIfam" id="TIGR00231">
    <property type="entry name" value="small_GTP"/>
    <property type="match status" value="1"/>
</dbReference>
<dbReference type="InterPro" id="IPR006689">
    <property type="entry name" value="Small_GTPase_ARF/SAR"/>
</dbReference>
<feature type="binding site" evidence="3">
    <location>
        <begin position="120"/>
        <end position="123"/>
    </location>
    <ligand>
        <name>GTP</name>
        <dbReference type="ChEBI" id="CHEBI:37565"/>
    </ligand>
</feature>
<feature type="binding site" evidence="4">
    <location>
        <position position="44"/>
    </location>
    <ligand>
        <name>Mg(2+)</name>
        <dbReference type="ChEBI" id="CHEBI:18420"/>
    </ligand>
</feature>
<dbReference type="GO" id="GO:0005525">
    <property type="term" value="F:GTP binding"/>
    <property type="evidence" value="ECO:0007669"/>
    <property type="project" value="UniProtKB-KW"/>
</dbReference>
<dbReference type="Proteomes" id="UP000287033">
    <property type="component" value="Unassembled WGS sequence"/>
</dbReference>
<dbReference type="PANTHER" id="PTHR46724:SF2">
    <property type="entry name" value="ADP-RIBOSYLATION FACTOR-LIKE PROTEIN 9"/>
    <property type="match status" value="1"/>
</dbReference>
<keyword evidence="1 3" id="KW-0547">Nucleotide-binding</keyword>
<evidence type="ECO:0000256" key="1">
    <source>
        <dbReference type="ARBA" id="ARBA00022741"/>
    </source>
</evidence>
<keyword evidence="4" id="KW-0479">Metal-binding</keyword>
<protein>
    <recommendedName>
        <fullName evidence="8">ADP-ribosylation factor-like protein 9</fullName>
    </recommendedName>
</protein>
<feature type="non-terminal residue" evidence="6">
    <location>
        <position position="1"/>
    </location>
</feature>
<feature type="binding site" evidence="3">
    <location>
        <begin position="19"/>
        <end position="26"/>
    </location>
    <ligand>
        <name>GTP</name>
        <dbReference type="ChEBI" id="CHEBI:37565"/>
    </ligand>
</feature>
<evidence type="ECO:0000256" key="2">
    <source>
        <dbReference type="ARBA" id="ARBA00023134"/>
    </source>
</evidence>
<name>A0A401RIF7_CHIPU</name>
<organism evidence="6 7">
    <name type="scientific">Chiloscyllium punctatum</name>
    <name type="common">Brownbanded bambooshark</name>
    <name type="synonym">Hemiscyllium punctatum</name>
    <dbReference type="NCBI Taxonomy" id="137246"/>
    <lineage>
        <taxon>Eukaryota</taxon>
        <taxon>Metazoa</taxon>
        <taxon>Chordata</taxon>
        <taxon>Craniata</taxon>
        <taxon>Vertebrata</taxon>
        <taxon>Chondrichthyes</taxon>
        <taxon>Elasmobranchii</taxon>
        <taxon>Galeomorphii</taxon>
        <taxon>Galeoidea</taxon>
        <taxon>Orectolobiformes</taxon>
        <taxon>Hemiscylliidae</taxon>
        <taxon>Chiloscyllium</taxon>
    </lineage>
</organism>
<dbReference type="OMA" id="FAHKQDL"/>
<dbReference type="PANTHER" id="PTHR46724">
    <property type="entry name" value="ADP-RIBOSYLATION FACTOR-LIKE PROTEIN 9-RELATED"/>
    <property type="match status" value="1"/>
</dbReference>
<evidence type="ECO:0000256" key="3">
    <source>
        <dbReference type="PIRSR" id="PIRSR606689-1"/>
    </source>
</evidence>
<accession>A0A401RIF7</accession>
<reference evidence="6 7" key="1">
    <citation type="journal article" date="2018" name="Nat. Ecol. Evol.">
        <title>Shark genomes provide insights into elasmobranch evolution and the origin of vertebrates.</title>
        <authorList>
            <person name="Hara Y"/>
            <person name="Yamaguchi K"/>
            <person name="Onimaru K"/>
            <person name="Kadota M"/>
            <person name="Koyanagi M"/>
            <person name="Keeley SD"/>
            <person name="Tatsumi K"/>
            <person name="Tanaka K"/>
            <person name="Motone F"/>
            <person name="Kageyama Y"/>
            <person name="Nozu R"/>
            <person name="Adachi N"/>
            <person name="Nishimura O"/>
            <person name="Nakagawa R"/>
            <person name="Tanegashima C"/>
            <person name="Kiyatake I"/>
            <person name="Matsumoto R"/>
            <person name="Murakumo K"/>
            <person name="Nishida K"/>
            <person name="Terakita A"/>
            <person name="Kuratani S"/>
            <person name="Sato K"/>
            <person name="Hyodo S Kuraku.S."/>
        </authorList>
    </citation>
    <scope>NUCLEOTIDE SEQUENCE [LARGE SCALE GENOMIC DNA]</scope>
</reference>